<keyword evidence="3" id="KW-1185">Reference proteome</keyword>
<dbReference type="Proteomes" id="UP000198649">
    <property type="component" value="Unassembled WGS sequence"/>
</dbReference>
<sequence>MITAHDLTIVADLTYRQVDYWTRAGYLTPTGNPAPGSGIPRKYPDDQIDLAVQMSRLTKAGIPMPQARDIAHELLEHGRARLRGYLLFPIADVDLAGDPLPDVIRPISRTGDTAA</sequence>
<dbReference type="RefSeq" id="WP_091115347.1">
    <property type="nucleotide sequence ID" value="NZ_BKAF01000017.1"/>
</dbReference>
<evidence type="ECO:0000313" key="2">
    <source>
        <dbReference type="EMBL" id="SFI85874.1"/>
    </source>
</evidence>
<proteinExistence type="predicted"/>
<protein>
    <submittedName>
        <fullName evidence="2">MerR HTH family regulatory protein</fullName>
    </submittedName>
</protein>
<organism evidence="2 3">
    <name type="scientific">Nocardioides psychrotolerans</name>
    <dbReference type="NCBI Taxonomy" id="1005945"/>
    <lineage>
        <taxon>Bacteria</taxon>
        <taxon>Bacillati</taxon>
        <taxon>Actinomycetota</taxon>
        <taxon>Actinomycetes</taxon>
        <taxon>Propionibacteriales</taxon>
        <taxon>Nocardioidaceae</taxon>
        <taxon>Nocardioides</taxon>
    </lineage>
</organism>
<dbReference type="InterPro" id="IPR009061">
    <property type="entry name" value="DNA-bd_dom_put_sf"/>
</dbReference>
<dbReference type="Pfam" id="PF13411">
    <property type="entry name" value="MerR_1"/>
    <property type="match status" value="1"/>
</dbReference>
<dbReference type="GO" id="GO:0006355">
    <property type="term" value="P:regulation of DNA-templated transcription"/>
    <property type="evidence" value="ECO:0007669"/>
    <property type="project" value="InterPro"/>
</dbReference>
<gene>
    <name evidence="2" type="ORF">SAMN05216561_11428</name>
</gene>
<dbReference type="STRING" id="1005945.SAMN05216561_11428"/>
<reference evidence="2 3" key="1">
    <citation type="submission" date="2016-10" db="EMBL/GenBank/DDBJ databases">
        <authorList>
            <person name="de Groot N.N."/>
        </authorList>
    </citation>
    <scope>NUCLEOTIDE SEQUENCE [LARGE SCALE GENOMIC DNA]</scope>
    <source>
        <strain evidence="2 3">CGMCC 1.11156</strain>
    </source>
</reference>
<evidence type="ECO:0000259" key="1">
    <source>
        <dbReference type="Pfam" id="PF13411"/>
    </source>
</evidence>
<dbReference type="InterPro" id="IPR000551">
    <property type="entry name" value="MerR-type_HTH_dom"/>
</dbReference>
<dbReference type="GO" id="GO:0003677">
    <property type="term" value="F:DNA binding"/>
    <property type="evidence" value="ECO:0007669"/>
    <property type="project" value="InterPro"/>
</dbReference>
<dbReference type="SUPFAM" id="SSF46955">
    <property type="entry name" value="Putative DNA-binding domain"/>
    <property type="match status" value="1"/>
</dbReference>
<dbReference type="Gene3D" id="1.10.1660.10">
    <property type="match status" value="1"/>
</dbReference>
<dbReference type="OrthoDB" id="3482735at2"/>
<dbReference type="AlphaFoldDB" id="A0A1I3LM89"/>
<feature type="domain" description="HTH merR-type" evidence="1">
    <location>
        <begin position="11"/>
        <end position="72"/>
    </location>
</feature>
<dbReference type="EMBL" id="FOQG01000014">
    <property type="protein sequence ID" value="SFI85874.1"/>
    <property type="molecule type" value="Genomic_DNA"/>
</dbReference>
<accession>A0A1I3LM89</accession>
<evidence type="ECO:0000313" key="3">
    <source>
        <dbReference type="Proteomes" id="UP000198649"/>
    </source>
</evidence>
<name>A0A1I3LM89_9ACTN</name>